<dbReference type="InterPro" id="IPR032710">
    <property type="entry name" value="NTF2-like_dom_sf"/>
</dbReference>
<sequence length="106" mass="11879">MSILEKWGKALDSRNEDSMNDCIHDDYKFTLHSAGKILSKPEVVAWGMSGDINRDKVRILFENDEVGVEHAIVTFEDGSTQAVLAFFTFKDGKIYTHETGASNLPK</sequence>
<evidence type="ECO:0008006" key="2">
    <source>
        <dbReference type="Google" id="ProtNLM"/>
    </source>
</evidence>
<gene>
    <name evidence="1" type="ORF">METZ01_LOCUS439771</name>
</gene>
<name>A0A382YUG2_9ZZZZ</name>
<evidence type="ECO:0000313" key="1">
    <source>
        <dbReference type="EMBL" id="SVD86917.1"/>
    </source>
</evidence>
<dbReference type="SUPFAM" id="SSF54427">
    <property type="entry name" value="NTF2-like"/>
    <property type="match status" value="1"/>
</dbReference>
<dbReference type="EMBL" id="UINC01178645">
    <property type="protein sequence ID" value="SVD86917.1"/>
    <property type="molecule type" value="Genomic_DNA"/>
</dbReference>
<dbReference type="Gene3D" id="3.10.450.50">
    <property type="match status" value="1"/>
</dbReference>
<dbReference type="AlphaFoldDB" id="A0A382YUG2"/>
<proteinExistence type="predicted"/>
<reference evidence="1" key="1">
    <citation type="submission" date="2018-05" db="EMBL/GenBank/DDBJ databases">
        <authorList>
            <person name="Lanie J.A."/>
            <person name="Ng W.-L."/>
            <person name="Kazmierczak K.M."/>
            <person name="Andrzejewski T.M."/>
            <person name="Davidsen T.M."/>
            <person name="Wayne K.J."/>
            <person name="Tettelin H."/>
            <person name="Glass J.I."/>
            <person name="Rusch D."/>
            <person name="Podicherti R."/>
            <person name="Tsui H.-C.T."/>
            <person name="Winkler M.E."/>
        </authorList>
    </citation>
    <scope>NUCLEOTIDE SEQUENCE</scope>
</reference>
<protein>
    <recommendedName>
        <fullName evidence="2">SnoaL-like domain-containing protein</fullName>
    </recommendedName>
</protein>
<organism evidence="1">
    <name type="scientific">marine metagenome</name>
    <dbReference type="NCBI Taxonomy" id="408172"/>
    <lineage>
        <taxon>unclassified sequences</taxon>
        <taxon>metagenomes</taxon>
        <taxon>ecological metagenomes</taxon>
    </lineage>
</organism>
<accession>A0A382YUG2</accession>